<dbReference type="AlphaFoldDB" id="A0A517STE6"/>
<dbReference type="EMBL" id="CP036272">
    <property type="protein sequence ID" value="QDT59397.1"/>
    <property type="molecule type" value="Genomic_DNA"/>
</dbReference>
<sequence length="226" mass="25150">MRNSIKIDLRATVCSWINVDADVEKASQMESLLGRVQMQQHRRFSGVTGIAPHAGVNHGEEHYRNCAESHFGVLRAALRDDTFPLLVLEDDVEVQGFPDSAIECPGDADALYLGTSHGNPDYAATPVSEDLFKIERVYAAHAIVYLTRAFAEAVITDGLHSIYERDEPFDVAVAFQTQPRFRVYGLRTPVFYQSNAKNKVNQWEHMTRTPLSPTCLNEVEAGAVGL</sequence>
<proteinExistence type="predicted"/>
<evidence type="ECO:0000313" key="1">
    <source>
        <dbReference type="EMBL" id="QDT59397.1"/>
    </source>
</evidence>
<dbReference type="OrthoDB" id="9816113at2"/>
<accession>A0A517STE6</accession>
<evidence type="ECO:0008006" key="3">
    <source>
        <dbReference type="Google" id="ProtNLM"/>
    </source>
</evidence>
<organism evidence="1 2">
    <name type="scientific">Stieleria bergensis</name>
    <dbReference type="NCBI Taxonomy" id="2528025"/>
    <lineage>
        <taxon>Bacteria</taxon>
        <taxon>Pseudomonadati</taxon>
        <taxon>Planctomycetota</taxon>
        <taxon>Planctomycetia</taxon>
        <taxon>Pirellulales</taxon>
        <taxon>Pirellulaceae</taxon>
        <taxon>Stieleria</taxon>
    </lineage>
</organism>
<keyword evidence="2" id="KW-1185">Reference proteome</keyword>
<reference evidence="1 2" key="1">
    <citation type="submission" date="2019-02" db="EMBL/GenBank/DDBJ databases">
        <title>Deep-cultivation of Planctomycetes and their phenomic and genomic characterization uncovers novel biology.</title>
        <authorList>
            <person name="Wiegand S."/>
            <person name="Jogler M."/>
            <person name="Boedeker C."/>
            <person name="Pinto D."/>
            <person name="Vollmers J."/>
            <person name="Rivas-Marin E."/>
            <person name="Kohn T."/>
            <person name="Peeters S.H."/>
            <person name="Heuer A."/>
            <person name="Rast P."/>
            <person name="Oberbeckmann S."/>
            <person name="Bunk B."/>
            <person name="Jeske O."/>
            <person name="Meyerdierks A."/>
            <person name="Storesund J.E."/>
            <person name="Kallscheuer N."/>
            <person name="Luecker S."/>
            <person name="Lage O.M."/>
            <person name="Pohl T."/>
            <person name="Merkel B.J."/>
            <person name="Hornburger P."/>
            <person name="Mueller R.-W."/>
            <person name="Bruemmer F."/>
            <person name="Labrenz M."/>
            <person name="Spormann A.M."/>
            <person name="Op den Camp H."/>
            <person name="Overmann J."/>
            <person name="Amann R."/>
            <person name="Jetten M.S.M."/>
            <person name="Mascher T."/>
            <person name="Medema M.H."/>
            <person name="Devos D.P."/>
            <person name="Kaster A.-K."/>
            <person name="Ovreas L."/>
            <person name="Rohde M."/>
            <person name="Galperin M.Y."/>
            <person name="Jogler C."/>
        </authorList>
    </citation>
    <scope>NUCLEOTIDE SEQUENCE [LARGE SCALE GENOMIC DNA]</scope>
    <source>
        <strain evidence="1 2">SV_7m_r</strain>
    </source>
</reference>
<dbReference type="Proteomes" id="UP000315003">
    <property type="component" value="Chromosome"/>
</dbReference>
<name>A0A517STE6_9BACT</name>
<gene>
    <name evidence="1" type="ORF">SV7mr_19040</name>
</gene>
<evidence type="ECO:0000313" key="2">
    <source>
        <dbReference type="Proteomes" id="UP000315003"/>
    </source>
</evidence>
<dbReference type="RefSeq" id="WP_145271251.1">
    <property type="nucleotide sequence ID" value="NZ_CP036272.1"/>
</dbReference>
<protein>
    <recommendedName>
        <fullName evidence="3">Glycosyltransferase family 25 (LPS biosynthesis protein)</fullName>
    </recommendedName>
</protein>